<evidence type="ECO:0000256" key="1">
    <source>
        <dbReference type="SAM" id="MobiDB-lite"/>
    </source>
</evidence>
<protein>
    <submittedName>
        <fullName evidence="2">Uncharacterized protein</fullName>
    </submittedName>
</protein>
<proteinExistence type="predicted"/>
<accession>A0A8H3GJF7</accession>
<gene>
    <name evidence="2" type="ORF">RDB_LOCUS52405</name>
</gene>
<name>A0A8H3GJF7_9AGAM</name>
<dbReference type="AlphaFoldDB" id="A0A8H3GJF7"/>
<sequence length="377" mass="41955">MKRGRISAWISTDHDILPESNAIQEKGYATCWVPSKAGAPFRIGYTATNCTLGLKVTVYIDGELAAVQTHAPVKQGRRILQDGLRSRQDGFGLERPFLFQERSITDNDMDTVSEACLSRLGSIQVVFSWIVPDLSSLSHMPCSRFATPMVHHSPIYEGCVKKRSSAVAHAAGLGAIRKFSPSWISQSYSRLTHWPYFGAKNTTLRPLRWANTNLRRTTFEFKYAPAEYLSSVGILKPQHQPETQAHLSTPGRTAQSSPWRSHIGTPYRELRADLSLPGITLTRPASHYSLHSRDSGLDFNTPFKVKLGKHTVTNFTPLAKLGKHMVVHPAPLSSLVKVQPLVKQETEVGDDSITEISANEFYKREVIDLTGLDSDDD</sequence>
<feature type="compositionally biased region" description="Polar residues" evidence="1">
    <location>
        <begin position="240"/>
        <end position="259"/>
    </location>
</feature>
<comment type="caution">
    <text evidence="2">The sequence shown here is derived from an EMBL/GenBank/DDBJ whole genome shotgun (WGS) entry which is preliminary data.</text>
</comment>
<dbReference type="EMBL" id="CAJMXA010001169">
    <property type="protein sequence ID" value="CAE6453774.1"/>
    <property type="molecule type" value="Genomic_DNA"/>
</dbReference>
<evidence type="ECO:0000313" key="2">
    <source>
        <dbReference type="EMBL" id="CAE6453774.1"/>
    </source>
</evidence>
<feature type="region of interest" description="Disordered" evidence="1">
    <location>
        <begin position="239"/>
        <end position="262"/>
    </location>
</feature>
<dbReference type="Proteomes" id="UP000663853">
    <property type="component" value="Unassembled WGS sequence"/>
</dbReference>
<organism evidence="2 3">
    <name type="scientific">Rhizoctonia solani</name>
    <dbReference type="NCBI Taxonomy" id="456999"/>
    <lineage>
        <taxon>Eukaryota</taxon>
        <taxon>Fungi</taxon>
        <taxon>Dikarya</taxon>
        <taxon>Basidiomycota</taxon>
        <taxon>Agaricomycotina</taxon>
        <taxon>Agaricomycetes</taxon>
        <taxon>Cantharellales</taxon>
        <taxon>Ceratobasidiaceae</taxon>
        <taxon>Rhizoctonia</taxon>
    </lineage>
</organism>
<reference evidence="2" key="1">
    <citation type="submission" date="2021-01" db="EMBL/GenBank/DDBJ databases">
        <authorList>
            <person name="Kaushik A."/>
        </authorList>
    </citation>
    <scope>NUCLEOTIDE SEQUENCE</scope>
    <source>
        <strain evidence="2">AG6-10EEA</strain>
    </source>
</reference>
<evidence type="ECO:0000313" key="3">
    <source>
        <dbReference type="Proteomes" id="UP000663853"/>
    </source>
</evidence>